<keyword evidence="5 7" id="KW-0808">Transferase</keyword>
<evidence type="ECO:0000256" key="5">
    <source>
        <dbReference type="ARBA" id="ARBA00022679"/>
    </source>
</evidence>
<comment type="function">
    <text evidence="1">The purine nucleoside phosphorylases catalyze the phosphorolytic breakdown of the N-glycosidic bond in the beta-(deoxy)ribonucleoside molecules, with the formation of the corresponding free purine bases and pentose-1-phosphate. Cleaves guanosine, inosine, 2'-deoxyguanosine and 2'-deoxyinosine.</text>
</comment>
<organism evidence="9 10">
    <name type="scientific">Dorea hominis</name>
    <dbReference type="NCBI Taxonomy" id="2763040"/>
    <lineage>
        <taxon>Bacteria</taxon>
        <taxon>Bacillati</taxon>
        <taxon>Bacillota</taxon>
        <taxon>Clostridia</taxon>
        <taxon>Lachnospirales</taxon>
        <taxon>Lachnospiraceae</taxon>
        <taxon>Dorea</taxon>
    </lineage>
</organism>
<keyword evidence="10" id="KW-1185">Reference proteome</keyword>
<evidence type="ECO:0000259" key="8">
    <source>
        <dbReference type="Pfam" id="PF01048"/>
    </source>
</evidence>
<protein>
    <recommendedName>
        <fullName evidence="7">Purine nucleoside phosphorylase</fullName>
        <ecNumber evidence="7">2.4.2.1</ecNumber>
    </recommendedName>
    <alternativeName>
        <fullName evidence="7">Inosine-guanosine phosphorylase</fullName>
    </alternativeName>
</protein>
<evidence type="ECO:0000256" key="6">
    <source>
        <dbReference type="ARBA" id="ARBA00048556"/>
    </source>
</evidence>
<evidence type="ECO:0000256" key="2">
    <source>
        <dbReference type="ARBA" id="ARBA00005058"/>
    </source>
</evidence>
<dbReference type="InterPro" id="IPR011268">
    <property type="entry name" value="Purine_phosphorylase"/>
</dbReference>
<evidence type="ECO:0000256" key="3">
    <source>
        <dbReference type="ARBA" id="ARBA00006751"/>
    </source>
</evidence>
<dbReference type="SUPFAM" id="SSF53167">
    <property type="entry name" value="Purine and uridine phosphorylases"/>
    <property type="match status" value="1"/>
</dbReference>
<dbReference type="RefSeq" id="WP_186855432.1">
    <property type="nucleotide sequence ID" value="NZ_JACOOY010000003.1"/>
</dbReference>
<dbReference type="InterPro" id="IPR011270">
    <property type="entry name" value="Pur_Nuc_Pase_Ino/Guo-sp"/>
</dbReference>
<dbReference type="PIRSF" id="PIRSF000477">
    <property type="entry name" value="PurNPase"/>
    <property type="match status" value="1"/>
</dbReference>
<dbReference type="EC" id="2.4.2.1" evidence="7"/>
<comment type="catalytic activity">
    <reaction evidence="6">
        <text>a purine 2'-deoxy-D-ribonucleoside + phosphate = a purine nucleobase + 2-deoxy-alpha-D-ribose 1-phosphate</text>
        <dbReference type="Rhea" id="RHEA:36431"/>
        <dbReference type="ChEBI" id="CHEBI:26386"/>
        <dbReference type="ChEBI" id="CHEBI:43474"/>
        <dbReference type="ChEBI" id="CHEBI:57259"/>
        <dbReference type="ChEBI" id="CHEBI:142361"/>
        <dbReference type="EC" id="2.4.2.1"/>
    </reaction>
</comment>
<dbReference type="InterPro" id="IPR035994">
    <property type="entry name" value="Nucleoside_phosphorylase_sf"/>
</dbReference>
<comment type="similarity">
    <text evidence="3 7">Belongs to the PNP/MTAP phosphorylase family.</text>
</comment>
<evidence type="ECO:0000256" key="7">
    <source>
        <dbReference type="PIRNR" id="PIRNR000477"/>
    </source>
</evidence>
<dbReference type="GO" id="GO:0004731">
    <property type="term" value="F:purine-nucleoside phosphorylase activity"/>
    <property type="evidence" value="ECO:0007669"/>
    <property type="project" value="UniProtKB-EC"/>
</dbReference>
<evidence type="ECO:0000313" key="10">
    <source>
        <dbReference type="Proteomes" id="UP000647235"/>
    </source>
</evidence>
<dbReference type="NCBIfam" id="NF006054">
    <property type="entry name" value="PRK08202.1"/>
    <property type="match status" value="1"/>
</dbReference>
<dbReference type="Gene3D" id="3.40.50.1580">
    <property type="entry name" value="Nucleoside phosphorylase domain"/>
    <property type="match status" value="1"/>
</dbReference>
<evidence type="ECO:0000313" key="9">
    <source>
        <dbReference type="EMBL" id="MBC5664265.1"/>
    </source>
</evidence>
<dbReference type="EMBL" id="JACOOY010000003">
    <property type="protein sequence ID" value="MBC5664265.1"/>
    <property type="molecule type" value="Genomic_DNA"/>
</dbReference>
<dbReference type="NCBIfam" id="TIGR01697">
    <property type="entry name" value="PNPH-PUNA-XAPA"/>
    <property type="match status" value="1"/>
</dbReference>
<gene>
    <name evidence="9" type="ORF">H8S07_03040</name>
</gene>
<dbReference type="Pfam" id="PF01048">
    <property type="entry name" value="PNP_UDP_1"/>
    <property type="match status" value="1"/>
</dbReference>
<comment type="pathway">
    <text evidence="2 7">Purine metabolism; purine nucleoside salvage.</text>
</comment>
<dbReference type="PANTHER" id="PTHR11904">
    <property type="entry name" value="METHYLTHIOADENOSINE/PURINE NUCLEOSIDE PHOSPHORYLASE"/>
    <property type="match status" value="1"/>
</dbReference>
<accession>A0ABR7ESE6</accession>
<reference evidence="9 10" key="1">
    <citation type="submission" date="2020-08" db="EMBL/GenBank/DDBJ databases">
        <title>Genome public.</title>
        <authorList>
            <person name="Liu C."/>
            <person name="Sun Q."/>
        </authorList>
    </citation>
    <scope>NUCLEOTIDE SEQUENCE [LARGE SCALE GENOMIC DNA]</scope>
    <source>
        <strain evidence="9 10">NSJ-36</strain>
    </source>
</reference>
<sequence length="291" mass="32313">MMNSAYEKLTDCYESVKGELPFKPKVALVLGSGLGDYVKKMKVEKIISYHDIDGFPVSTVQGHKGQFVFGYVGNVPIVAMQGRVHYYEGYSMTDVVLPIRLMRLMGAEVLFLTNASGGVNYDYEPGDFMLIQDQIASFVPSPLIGTNIDELGTRFPDMSEIYDEDLCKLIRYTASDLQLTLREGTYLQLTGPQYESPAEIRMYRLLGADAIGMSTACEAIAANHMGMKICGISCISNMACGMTDEPLSHTEVQETADRVAPLFRSLVSESIIRISDFLEQKEAEAQEKEEK</sequence>
<dbReference type="CDD" id="cd09009">
    <property type="entry name" value="PNP-EcPNPII_like"/>
    <property type="match status" value="1"/>
</dbReference>
<dbReference type="InterPro" id="IPR000845">
    <property type="entry name" value="Nucleoside_phosphorylase_d"/>
</dbReference>
<comment type="caution">
    <text evidence="9">The sequence shown here is derived from an EMBL/GenBank/DDBJ whole genome shotgun (WGS) entry which is preliminary data.</text>
</comment>
<evidence type="ECO:0000256" key="4">
    <source>
        <dbReference type="ARBA" id="ARBA00022676"/>
    </source>
</evidence>
<keyword evidence="4 7" id="KW-0328">Glycosyltransferase</keyword>
<feature type="domain" description="Nucleoside phosphorylase" evidence="8">
    <location>
        <begin position="26"/>
        <end position="271"/>
    </location>
</feature>
<evidence type="ECO:0000256" key="1">
    <source>
        <dbReference type="ARBA" id="ARBA00002678"/>
    </source>
</evidence>
<dbReference type="NCBIfam" id="TIGR01700">
    <property type="entry name" value="PNPH"/>
    <property type="match status" value="1"/>
</dbReference>
<name>A0ABR7ESE6_9FIRM</name>
<dbReference type="PANTHER" id="PTHR11904:SF9">
    <property type="entry name" value="PURINE NUCLEOSIDE PHOSPHORYLASE-RELATED"/>
    <property type="match status" value="1"/>
</dbReference>
<proteinExistence type="inferred from homology"/>
<dbReference type="Proteomes" id="UP000647235">
    <property type="component" value="Unassembled WGS sequence"/>
</dbReference>